<keyword evidence="2" id="KW-1185">Reference proteome</keyword>
<dbReference type="OrthoDB" id="8246627at2"/>
<evidence type="ECO:0000313" key="2">
    <source>
        <dbReference type="Proteomes" id="UP000199306"/>
    </source>
</evidence>
<dbReference type="GO" id="GO:0030178">
    <property type="term" value="P:negative regulation of Wnt signaling pathway"/>
    <property type="evidence" value="ECO:0007669"/>
    <property type="project" value="InterPro"/>
</dbReference>
<dbReference type="EMBL" id="FOXH01000016">
    <property type="protein sequence ID" value="SFQ37606.1"/>
    <property type="molecule type" value="Genomic_DNA"/>
</dbReference>
<evidence type="ECO:0008006" key="3">
    <source>
        <dbReference type="Google" id="ProtNLM"/>
    </source>
</evidence>
<organism evidence="1 2">
    <name type="scientific">Pseudarcicella hirudinis</name>
    <dbReference type="NCBI Taxonomy" id="1079859"/>
    <lineage>
        <taxon>Bacteria</taxon>
        <taxon>Pseudomonadati</taxon>
        <taxon>Bacteroidota</taxon>
        <taxon>Cytophagia</taxon>
        <taxon>Cytophagales</taxon>
        <taxon>Flectobacillaceae</taxon>
        <taxon>Pseudarcicella</taxon>
    </lineage>
</organism>
<dbReference type="PANTHER" id="PTHR31021:SF1">
    <property type="entry name" value="CHROMOSOME UNDETERMINED SCAFFOLD_56, WHOLE GENOME SHOTGUN SEQUENCE"/>
    <property type="match status" value="1"/>
</dbReference>
<dbReference type="GO" id="GO:0017147">
    <property type="term" value="F:Wnt-protein binding"/>
    <property type="evidence" value="ECO:0007669"/>
    <property type="project" value="InterPro"/>
</dbReference>
<dbReference type="STRING" id="1079859.SAMN04515674_11679"/>
<proteinExistence type="predicted"/>
<dbReference type="GO" id="GO:0005886">
    <property type="term" value="C:plasma membrane"/>
    <property type="evidence" value="ECO:0007669"/>
    <property type="project" value="InterPro"/>
</dbReference>
<sequence length="189" mass="21703">MTTEELKKYSLGKWESITPEIRPSSSKNNDGTLRPFYLSRKFTGLADDKFELIVTTFADPFGKVPLAQMTLRGHMEWKGDHPIAQSAQKVNFFADESYELTPLLQGFADGMNQLAGEGFEKWEVNKTQSIFKKKFPPFGLLDGQIFVEYDLIYICNDMMFWGARNIDGRGFDTEENRPTNLQIPLVRQK</sequence>
<name>A0A1I5Y0A3_9BACT</name>
<dbReference type="InterPro" id="IPR042425">
    <property type="entry name" value="APCDD1"/>
</dbReference>
<dbReference type="RefSeq" id="WP_092019207.1">
    <property type="nucleotide sequence ID" value="NZ_FOXH01000016.1"/>
</dbReference>
<evidence type="ECO:0000313" key="1">
    <source>
        <dbReference type="EMBL" id="SFQ37606.1"/>
    </source>
</evidence>
<dbReference type="Proteomes" id="UP000199306">
    <property type="component" value="Unassembled WGS sequence"/>
</dbReference>
<dbReference type="AlphaFoldDB" id="A0A1I5Y0A3"/>
<protein>
    <recommendedName>
        <fullName evidence="3">APCDD1 domain-containing protein</fullName>
    </recommendedName>
</protein>
<gene>
    <name evidence="1" type="ORF">SAMN04515674_11679</name>
</gene>
<accession>A0A1I5Y0A3</accession>
<reference evidence="1 2" key="1">
    <citation type="submission" date="2016-10" db="EMBL/GenBank/DDBJ databases">
        <authorList>
            <person name="de Groot N.N."/>
        </authorList>
    </citation>
    <scope>NUCLEOTIDE SEQUENCE [LARGE SCALE GENOMIC DNA]</scope>
    <source>
        <strain evidence="2">E92,LMG 26720,CCM 7988</strain>
    </source>
</reference>
<dbReference type="PANTHER" id="PTHR31021">
    <property type="entry name" value="ADENOMATOSIS POLYPOSIS COLI DOWN-REGULATED 1"/>
    <property type="match status" value="1"/>
</dbReference>